<dbReference type="AlphaFoldDB" id="A0A8T9C0C4"/>
<dbReference type="InterPro" id="IPR054505">
    <property type="entry name" value="Myb_DNA-bind_8"/>
</dbReference>
<evidence type="ECO:0000313" key="4">
    <source>
        <dbReference type="Proteomes" id="UP000469558"/>
    </source>
</evidence>
<dbReference type="Proteomes" id="UP000469558">
    <property type="component" value="Unassembled WGS sequence"/>
</dbReference>
<evidence type="ECO:0000256" key="1">
    <source>
        <dbReference type="SAM" id="MobiDB-lite"/>
    </source>
</evidence>
<feature type="region of interest" description="Disordered" evidence="1">
    <location>
        <begin position="55"/>
        <end position="114"/>
    </location>
</feature>
<sequence length="114" mass="11937">MAINFTPSDQALCLEVLKQIEVGKIDYEKLRIGLDLPSKGAAQVRWSRFNSKLKKGAAEFAPSSTPPSTPTGKSKGRPKGSATKKRKLNVSDEGVDTASSSDGVKGEGSGDDGG</sequence>
<feature type="domain" description="Myb-like DNA-binding" evidence="2">
    <location>
        <begin position="9"/>
        <end position="53"/>
    </location>
</feature>
<evidence type="ECO:0000259" key="2">
    <source>
        <dbReference type="Pfam" id="PF22980"/>
    </source>
</evidence>
<proteinExistence type="predicted"/>
<evidence type="ECO:0000313" key="3">
    <source>
        <dbReference type="EMBL" id="TVY60861.1"/>
    </source>
</evidence>
<protein>
    <recommendedName>
        <fullName evidence="2">Myb-like DNA-binding domain-containing protein</fullName>
    </recommendedName>
</protein>
<dbReference type="Pfam" id="PF22980">
    <property type="entry name" value="Myb_DNA-bind_8"/>
    <property type="match status" value="1"/>
</dbReference>
<dbReference type="OrthoDB" id="3564192at2759"/>
<keyword evidence="4" id="KW-1185">Reference proteome</keyword>
<reference evidence="3 4" key="1">
    <citation type="submission" date="2018-05" db="EMBL/GenBank/DDBJ databases">
        <title>Genome sequencing and assembly of the regulated plant pathogen Lachnellula willkommii and related sister species for the development of diagnostic species identification markers.</title>
        <authorList>
            <person name="Giroux E."/>
            <person name="Bilodeau G."/>
        </authorList>
    </citation>
    <scope>NUCLEOTIDE SEQUENCE [LARGE SCALE GENOMIC DNA]</scope>
    <source>
        <strain evidence="3 4">CBS 268.59</strain>
    </source>
</reference>
<accession>A0A8T9C0C4</accession>
<gene>
    <name evidence="3" type="ORF">LSUE1_G008312</name>
</gene>
<comment type="caution">
    <text evidence="3">The sequence shown here is derived from an EMBL/GenBank/DDBJ whole genome shotgun (WGS) entry which is preliminary data.</text>
</comment>
<name>A0A8T9C0C4_9HELO</name>
<dbReference type="EMBL" id="QGMK01002066">
    <property type="protein sequence ID" value="TVY60861.1"/>
    <property type="molecule type" value="Genomic_DNA"/>
</dbReference>
<organism evidence="3 4">
    <name type="scientific">Lachnellula suecica</name>
    <dbReference type="NCBI Taxonomy" id="602035"/>
    <lineage>
        <taxon>Eukaryota</taxon>
        <taxon>Fungi</taxon>
        <taxon>Dikarya</taxon>
        <taxon>Ascomycota</taxon>
        <taxon>Pezizomycotina</taxon>
        <taxon>Leotiomycetes</taxon>
        <taxon>Helotiales</taxon>
        <taxon>Lachnaceae</taxon>
        <taxon>Lachnellula</taxon>
    </lineage>
</organism>
<feature type="compositionally biased region" description="Basic residues" evidence="1">
    <location>
        <begin position="74"/>
        <end position="88"/>
    </location>
</feature>